<dbReference type="Proteomes" id="UP000236751">
    <property type="component" value="Unassembled WGS sequence"/>
</dbReference>
<name>A0A1H5YCF8_NITMU</name>
<protein>
    <submittedName>
        <fullName evidence="1">Uncharacterized protein</fullName>
    </submittedName>
</protein>
<sequence length="48" mass="5645">MEVFLLWMGNLRLSNFLAETGVFKDCYYGTMSQFTFCSSPQLNRTQMH</sequence>
<proteinExistence type="predicted"/>
<evidence type="ECO:0000313" key="1">
    <source>
        <dbReference type="EMBL" id="SEG21731.1"/>
    </source>
</evidence>
<organism evidence="1 2">
    <name type="scientific">Nitrosospira multiformis (strain ATCC 25196 / NCIMB 11849 / C 71)</name>
    <dbReference type="NCBI Taxonomy" id="323848"/>
    <lineage>
        <taxon>Bacteria</taxon>
        <taxon>Pseudomonadati</taxon>
        <taxon>Pseudomonadota</taxon>
        <taxon>Betaproteobacteria</taxon>
        <taxon>Nitrosomonadales</taxon>
        <taxon>Nitrosomonadaceae</taxon>
        <taxon>Nitrosospira</taxon>
    </lineage>
</organism>
<reference evidence="1 2" key="1">
    <citation type="submission" date="2016-10" db="EMBL/GenBank/DDBJ databases">
        <authorList>
            <person name="de Groot N.N."/>
        </authorList>
    </citation>
    <scope>NUCLEOTIDE SEQUENCE [LARGE SCALE GENOMIC DNA]</scope>
    <source>
        <strain evidence="1 2">Nl13</strain>
    </source>
</reference>
<evidence type="ECO:0000313" key="2">
    <source>
        <dbReference type="Proteomes" id="UP000236751"/>
    </source>
</evidence>
<dbReference type="AlphaFoldDB" id="A0A1H5YCF8"/>
<gene>
    <name evidence="1" type="ORF">SAMN05216403_1622</name>
</gene>
<dbReference type="EMBL" id="FNVK01000062">
    <property type="protein sequence ID" value="SEG21731.1"/>
    <property type="molecule type" value="Genomic_DNA"/>
</dbReference>
<accession>A0A1H5YCF8</accession>